<evidence type="ECO:0000313" key="1">
    <source>
        <dbReference type="EMBL" id="AGA79977.1"/>
    </source>
</evidence>
<organism evidence="1 2">
    <name type="scientific">Echinicola vietnamensis (strain DSM 17526 / LMG 23754 / KMM 6221)</name>
    <dbReference type="NCBI Taxonomy" id="926556"/>
    <lineage>
        <taxon>Bacteria</taxon>
        <taxon>Pseudomonadati</taxon>
        <taxon>Bacteroidota</taxon>
        <taxon>Cytophagia</taxon>
        <taxon>Cytophagales</taxon>
        <taxon>Cyclobacteriaceae</taxon>
        <taxon>Echinicola</taxon>
    </lineage>
</organism>
<reference evidence="2" key="1">
    <citation type="submission" date="2012-02" db="EMBL/GenBank/DDBJ databases">
        <title>The complete genome of Echinicola vietnamensis DSM 17526.</title>
        <authorList>
            <person name="Lucas S."/>
            <person name="Copeland A."/>
            <person name="Lapidus A."/>
            <person name="Glavina del Rio T."/>
            <person name="Dalin E."/>
            <person name="Tice H."/>
            <person name="Bruce D."/>
            <person name="Goodwin L."/>
            <person name="Pitluck S."/>
            <person name="Peters L."/>
            <person name="Ovchinnikova G."/>
            <person name="Teshima H."/>
            <person name="Kyrpides N."/>
            <person name="Mavromatis K."/>
            <person name="Ivanova N."/>
            <person name="Brettin T."/>
            <person name="Detter J.C."/>
            <person name="Han C."/>
            <person name="Larimer F."/>
            <person name="Land M."/>
            <person name="Hauser L."/>
            <person name="Markowitz V."/>
            <person name="Cheng J.-F."/>
            <person name="Hugenholtz P."/>
            <person name="Woyke T."/>
            <person name="Wu D."/>
            <person name="Brambilla E."/>
            <person name="Klenk H.-P."/>
            <person name="Eisen J.A."/>
        </authorList>
    </citation>
    <scope>NUCLEOTIDE SEQUENCE [LARGE SCALE GENOMIC DNA]</scope>
    <source>
        <strain evidence="2">DSM 17526 / LMG 23754 / KMM 6221</strain>
    </source>
</reference>
<dbReference type="KEGG" id="evi:Echvi_3765"/>
<name>L0G377_ECHVK</name>
<keyword evidence="2" id="KW-1185">Reference proteome</keyword>
<dbReference type="HOGENOM" id="CLU_3403232_0_0_10"/>
<dbReference type="EMBL" id="CP003346">
    <property type="protein sequence ID" value="AGA79977.1"/>
    <property type="molecule type" value="Genomic_DNA"/>
</dbReference>
<accession>L0G377</accession>
<sequence length="30" mass="3553">MKIDHARLSRIKLGTGDMTIKKQLYTYENK</sequence>
<proteinExistence type="predicted"/>
<dbReference type="AlphaFoldDB" id="L0G377"/>
<gene>
    <name evidence="1" type="ordered locus">Echvi_3765</name>
</gene>
<evidence type="ECO:0000313" key="2">
    <source>
        <dbReference type="Proteomes" id="UP000010796"/>
    </source>
</evidence>
<dbReference type="Proteomes" id="UP000010796">
    <property type="component" value="Chromosome"/>
</dbReference>
<protein>
    <submittedName>
        <fullName evidence="1">Uncharacterized protein</fullName>
    </submittedName>
</protein>